<dbReference type="Gene3D" id="1.20.1250.20">
    <property type="entry name" value="MFS general substrate transporter like domains"/>
    <property type="match status" value="1"/>
</dbReference>
<accession>A0A1D3TS97</accession>
<gene>
    <name evidence="2" type="ORF">SAMN05421730_1005169</name>
</gene>
<dbReference type="SUPFAM" id="SSF103473">
    <property type="entry name" value="MFS general substrate transporter"/>
    <property type="match status" value="1"/>
</dbReference>
<organism evidence="2 3">
    <name type="scientific">Anaerobium acetethylicum</name>
    <dbReference type="NCBI Taxonomy" id="1619234"/>
    <lineage>
        <taxon>Bacteria</taxon>
        <taxon>Bacillati</taxon>
        <taxon>Bacillota</taxon>
        <taxon>Clostridia</taxon>
        <taxon>Lachnospirales</taxon>
        <taxon>Lachnospiraceae</taxon>
        <taxon>Anaerobium</taxon>
    </lineage>
</organism>
<sequence length="133" mass="14391">MSNENVILNKNVMSGEKVSAQKASAKPEKVSNAFRWFHATSLNGGVMLIAATIASYYSVFMTDTIGIPAAAASVIMLVASLWDAINDPIMGTLADRTKTRWGRYRVYFTVFPVLMAIVGVLLFLNPPGLSSVC</sequence>
<feature type="transmembrane region" description="Helical" evidence="1">
    <location>
        <begin position="106"/>
        <end position="124"/>
    </location>
</feature>
<evidence type="ECO:0000313" key="2">
    <source>
        <dbReference type="EMBL" id="SCP96680.1"/>
    </source>
</evidence>
<dbReference type="STRING" id="1619234.SAMN05421730_1005169"/>
<reference evidence="2 3" key="1">
    <citation type="submission" date="2016-09" db="EMBL/GenBank/DDBJ databases">
        <authorList>
            <person name="Capua I."/>
            <person name="De Benedictis P."/>
            <person name="Joannis T."/>
            <person name="Lombin L.H."/>
            <person name="Cattoli G."/>
        </authorList>
    </citation>
    <scope>NUCLEOTIDE SEQUENCE [LARGE SCALE GENOMIC DNA]</scope>
    <source>
        <strain evidence="2 3">GluBS11</strain>
    </source>
</reference>
<evidence type="ECO:0000313" key="3">
    <source>
        <dbReference type="Proteomes" id="UP000199315"/>
    </source>
</evidence>
<keyword evidence="2" id="KW-0813">Transport</keyword>
<dbReference type="GO" id="GO:0005886">
    <property type="term" value="C:plasma membrane"/>
    <property type="evidence" value="ECO:0007669"/>
    <property type="project" value="TreeGrafter"/>
</dbReference>
<dbReference type="AlphaFoldDB" id="A0A1D3TS97"/>
<dbReference type="OrthoDB" id="9764596at2"/>
<dbReference type="PANTHER" id="PTHR11328">
    <property type="entry name" value="MAJOR FACILITATOR SUPERFAMILY DOMAIN-CONTAINING PROTEIN"/>
    <property type="match status" value="1"/>
</dbReference>
<feature type="transmembrane region" description="Helical" evidence="1">
    <location>
        <begin position="65"/>
        <end position="85"/>
    </location>
</feature>
<keyword evidence="1" id="KW-0812">Transmembrane</keyword>
<keyword evidence="1" id="KW-1133">Transmembrane helix</keyword>
<protein>
    <submittedName>
        <fullName evidence="2">MFS/sugar transport protein</fullName>
    </submittedName>
</protein>
<evidence type="ECO:0000256" key="1">
    <source>
        <dbReference type="SAM" id="Phobius"/>
    </source>
</evidence>
<dbReference type="Pfam" id="PF13347">
    <property type="entry name" value="MFS_2"/>
    <property type="match status" value="1"/>
</dbReference>
<dbReference type="PANTHER" id="PTHR11328:SF24">
    <property type="entry name" value="MAJOR FACILITATOR SUPERFAMILY (MFS) PROFILE DOMAIN-CONTAINING PROTEIN"/>
    <property type="match status" value="1"/>
</dbReference>
<proteinExistence type="predicted"/>
<dbReference type="GO" id="GO:0008643">
    <property type="term" value="P:carbohydrate transport"/>
    <property type="evidence" value="ECO:0007669"/>
    <property type="project" value="InterPro"/>
</dbReference>
<dbReference type="InterPro" id="IPR036259">
    <property type="entry name" value="MFS_trans_sf"/>
</dbReference>
<dbReference type="Proteomes" id="UP000199315">
    <property type="component" value="Unassembled WGS sequence"/>
</dbReference>
<feature type="transmembrane region" description="Helical" evidence="1">
    <location>
        <begin position="36"/>
        <end position="59"/>
    </location>
</feature>
<name>A0A1D3TS97_9FIRM</name>
<dbReference type="GO" id="GO:0015293">
    <property type="term" value="F:symporter activity"/>
    <property type="evidence" value="ECO:0007669"/>
    <property type="project" value="InterPro"/>
</dbReference>
<dbReference type="RefSeq" id="WP_091232082.1">
    <property type="nucleotide sequence ID" value="NZ_FMKA01000005.1"/>
</dbReference>
<keyword evidence="2" id="KW-0762">Sugar transport</keyword>
<dbReference type="EMBL" id="FMKA01000005">
    <property type="protein sequence ID" value="SCP96680.1"/>
    <property type="molecule type" value="Genomic_DNA"/>
</dbReference>
<keyword evidence="3" id="KW-1185">Reference proteome</keyword>
<dbReference type="InterPro" id="IPR039672">
    <property type="entry name" value="MFS_2"/>
</dbReference>
<keyword evidence="1" id="KW-0472">Membrane</keyword>